<dbReference type="EMBL" id="JAQGDS010000015">
    <property type="protein sequence ID" value="KAJ6256048.1"/>
    <property type="molecule type" value="Genomic_DNA"/>
</dbReference>
<name>A0AAD6IPS4_DREDA</name>
<feature type="region of interest" description="Disordered" evidence="1">
    <location>
        <begin position="565"/>
        <end position="600"/>
    </location>
</feature>
<feature type="compositionally biased region" description="Acidic residues" evidence="1">
    <location>
        <begin position="379"/>
        <end position="398"/>
    </location>
</feature>
<reference evidence="2" key="1">
    <citation type="submission" date="2023-01" db="EMBL/GenBank/DDBJ databases">
        <title>The chitinases involved in constricting ring structure development in the nematode-trapping fungus Drechslerella dactyloides.</title>
        <authorList>
            <person name="Wang R."/>
            <person name="Zhang L."/>
            <person name="Tang P."/>
            <person name="Li S."/>
            <person name="Liang L."/>
        </authorList>
    </citation>
    <scope>NUCLEOTIDE SEQUENCE</scope>
    <source>
        <strain evidence="2">YMF1.00031</strain>
    </source>
</reference>
<dbReference type="Proteomes" id="UP001221413">
    <property type="component" value="Unassembled WGS sequence"/>
</dbReference>
<evidence type="ECO:0000256" key="1">
    <source>
        <dbReference type="SAM" id="MobiDB-lite"/>
    </source>
</evidence>
<feature type="compositionally biased region" description="Low complexity" evidence="1">
    <location>
        <begin position="365"/>
        <end position="378"/>
    </location>
</feature>
<gene>
    <name evidence="2" type="ORF">Dda_9140</name>
</gene>
<feature type="compositionally biased region" description="Acidic residues" evidence="1">
    <location>
        <begin position="325"/>
        <end position="341"/>
    </location>
</feature>
<feature type="compositionally biased region" description="Basic residues" evidence="1">
    <location>
        <begin position="745"/>
        <end position="757"/>
    </location>
</feature>
<protein>
    <submittedName>
        <fullName evidence="2">Uncharacterized protein</fullName>
    </submittedName>
</protein>
<feature type="compositionally biased region" description="Acidic residues" evidence="1">
    <location>
        <begin position="253"/>
        <end position="302"/>
    </location>
</feature>
<dbReference type="PANTHER" id="PTHR35711:SF1">
    <property type="entry name" value="ECTODERMAL, ISOFORM F"/>
    <property type="match status" value="1"/>
</dbReference>
<feature type="region of interest" description="Disordered" evidence="1">
    <location>
        <begin position="442"/>
        <end position="470"/>
    </location>
</feature>
<proteinExistence type="predicted"/>
<feature type="region of interest" description="Disordered" evidence="1">
    <location>
        <begin position="88"/>
        <end position="153"/>
    </location>
</feature>
<sequence length="764" mass="83050">MPTKAKNATMVETPATETIRLHIAPLTPESAKAIVPAKYLSATSFHTIDTFPEKNYGFVTVSRSEAEALRRKFHGTVFRGMKMSIEEARPAKRAMSGTEDEETHRRKKACSSKGTSRREEGVLRGFEIPDGRQVRRGWTKNPAQKLGKEKNAAPAGTSECLFKTILPPAVASQFSESKPSTKKDKGRAVKNQVVVKEFKHSTKFPSFLKMSSASTDASDRSAEFLDGVGWVNDAGQILESAPTKRRRICVEEPVAEDDESSEGDDEGENEDEGEEEDEEDDDDDDDEDDDDDDEDDDEDDDVSINHEMGDGPTLNPDPEVYSNEDASESGEDSDSSSEDESIYSRMSTSESGVEDISDSENARGSSSDSSVSDSSDSASTDDSESEPGPEEQEQEESTPDNVQSAEPAVPQQSSNFTNLTSIFKPTLSLNIESGGQFKFFGDDLDSADVDEEPRTDGAAPEVPDDSILYTPITPRVARYRSGAPTPDTAIAPRFRDFLPFARDASIERDYFPTVTAGRSSPDDVEKPHPGVKLLFPHTYDDTLHGLSIWGSVKLPNILTTGELAGKQSASEKAANDGVDDQDTEMAEAGQPAEDVPVPEKPASTIKTKITASSAAPGLPKTGAGSSIVGWAGKKKTFDDDDDLDMLDASANAPTKSKTGAGSGVTAWAGKKKTFDDDEDENVDEEAAVGGATTIDADPVVKKSTRGSKEQEPKKKAMSVIQVWEKVFYENRGDWNRQWKRKKREVAKARRKKEKAKRGWTAVAA</sequence>
<dbReference type="PANTHER" id="PTHR35711">
    <property type="entry name" value="EXPRESSED PROTEIN"/>
    <property type="match status" value="1"/>
</dbReference>
<feature type="compositionally biased region" description="Basic and acidic residues" evidence="1">
    <location>
        <begin position="116"/>
        <end position="133"/>
    </location>
</feature>
<feature type="compositionally biased region" description="Acidic residues" evidence="1">
    <location>
        <begin position="442"/>
        <end position="453"/>
    </location>
</feature>
<organism evidence="2 3">
    <name type="scientific">Drechslerella dactyloides</name>
    <name type="common">Nematode-trapping fungus</name>
    <name type="synonym">Arthrobotrys dactyloides</name>
    <dbReference type="NCBI Taxonomy" id="74499"/>
    <lineage>
        <taxon>Eukaryota</taxon>
        <taxon>Fungi</taxon>
        <taxon>Dikarya</taxon>
        <taxon>Ascomycota</taxon>
        <taxon>Pezizomycotina</taxon>
        <taxon>Orbiliomycetes</taxon>
        <taxon>Orbiliales</taxon>
        <taxon>Orbiliaceae</taxon>
        <taxon>Drechslerella</taxon>
    </lineage>
</organism>
<accession>A0AAD6IPS4</accession>
<evidence type="ECO:0000313" key="2">
    <source>
        <dbReference type="EMBL" id="KAJ6256048.1"/>
    </source>
</evidence>
<feature type="region of interest" description="Disordered" evidence="1">
    <location>
        <begin position="648"/>
        <end position="716"/>
    </location>
</feature>
<evidence type="ECO:0000313" key="3">
    <source>
        <dbReference type="Proteomes" id="UP001221413"/>
    </source>
</evidence>
<feature type="region of interest" description="Disordered" evidence="1">
    <location>
        <begin position="745"/>
        <end position="764"/>
    </location>
</feature>
<comment type="caution">
    <text evidence="2">The sequence shown here is derived from an EMBL/GenBank/DDBJ whole genome shotgun (WGS) entry which is preliminary data.</text>
</comment>
<keyword evidence="3" id="KW-1185">Reference proteome</keyword>
<feature type="region of interest" description="Disordered" evidence="1">
    <location>
        <begin position="239"/>
        <end position="417"/>
    </location>
</feature>
<dbReference type="AlphaFoldDB" id="A0AAD6IPS4"/>
<feature type="compositionally biased region" description="Acidic residues" evidence="1">
    <location>
        <begin position="675"/>
        <end position="686"/>
    </location>
</feature>